<sequence>MSISCWCAQDTGQFAFGTRLRRGEGAYITLMCRHARAVLAGGNRRERAHYWCDYPNGRLDKMAQVTLCILAVICSLLHQGLAIVCYQCNSHNDSRCLLEKLPDSLRLPCSGPKDTMCRKITQVVEFEMNGMPPDSRVIRGCGWDDTSYKGRCYQRSGFGGRQEVCSCLEDGCNSASVPVGATVLMTYKLRDWSVILAWQRRGATMDMLVPFLVVCGFIEFGSAIMCYECNSATNTFCSAAVLPDSLKRNCSEHDRGITHTLCRKIVQQVEHAVNGKYPEHRVIRSCGWDETKYKGMCYHRAGYGGRQEVCSCFSDFCNNSHALTASSLLIATLLAYSGIVLRYRSQMQDYGSEGSSKPGDSRGGKAEAGRAGAHHGDCYQGPSHQYPLMTQKTFSGSSKELPEQNPGNYSRGASGVYEASSSSQQYQNPRYNNPSVPTFSSPPNSPLVGLVFDPSSSSYSGPGIMTDRLNSDRRSQSSWSTSNQEPIGTGAKKKIVKSQDTKNAYSSDIRYHERYKDNSTEIDRLRKQDKTLKSESTSSLDFFLEGERMVSELCNISDPNANLRSDAGNSKQNTKTINQEEDKNSRCGSSDVLLTALDKIVIHDQIPNQIVQLAIEACTDAENIAIAHHNRPCFKNIHSICAKTRSNVQKPDSAVANLHSQGIPWVIKNFIFSFVRILDGWKGVKELLSEKHDTFSRIENKYYSPNIRECFVQWQAVTKEMLTHIYKTFKCLDHGFTMEQKSFTHNYYATNSAAPRHQNPNKFQQTKPHVSTPRPVNVSPQLYNAIQPPWIQNQNQVVCQSFNEGPWPARSGVSYKKFPVAPPQNSHNFYPLSDQSEIDSFQRSQIKCDPCNVRETKPRQSWTITNMPDFRVLESMCYADQRELYNQLKHKMDAELGKAPGQPLLGNMPCDVMHRKDLDLKAKMIPLSHVEKTLIPSMASTNEVRGCYVQKNNSCGDTKEEADFFAAWGQMVQKEPNEFITHHSHNIQIPSNVVLPTNISGPVQFIDPDNDEFHEMSKVYMKPGSYKVPIKPADPVTPFGIGNSQDVTFDNCIDDNAALKLKVPFPPVTLAPQPKYNMESWPCLIPRRSDDVMGEDQKMVARPLLPGLDLRTVDTLDVLSALTSDRAWEAAKQSVPKFVDLLQEGSKSDTARLYDALGLGGSEEYSDEFKEAKSKVENNDLGPWTAEAHAKNFAMKSLPDLWDVDKNNAVQSECTGQQHSEGGTTKNSEQETKPFDRNDYNEIPVAKNTETKENIRCPSFDHTGNYIRDEKEKKSAGKSKVSVSGMWYHPKKKKPLPASVNKKFESILKKFSQINESVFIQHDMDIKVAPRFYEVVKYPMCLHDISTKLKNSSYTDYDQVVQDFRRIFNNVRLYLKTYPDTAMKKNINKLSADFDRMLNDEFQTKSESKPKSQDGADNLDNCSKKTEKDNVPKNSEHTESTRKDSKPK</sequence>
<dbReference type="SMART" id="SM00297">
    <property type="entry name" value="BROMO"/>
    <property type="match status" value="1"/>
</dbReference>
<evidence type="ECO:0000256" key="3">
    <source>
        <dbReference type="ARBA" id="ARBA00022692"/>
    </source>
</evidence>
<dbReference type="Gene3D" id="1.20.920.10">
    <property type="entry name" value="Bromodomain-like"/>
    <property type="match status" value="1"/>
</dbReference>
<keyword evidence="7" id="KW-0472">Membrane</keyword>
<feature type="compositionally biased region" description="Basic and acidic residues" evidence="11">
    <location>
        <begin position="1422"/>
        <end position="1448"/>
    </location>
</feature>
<feature type="compositionally biased region" description="Polar residues" evidence="11">
    <location>
        <begin position="419"/>
        <end position="442"/>
    </location>
</feature>
<dbReference type="Pfam" id="PF17064">
    <property type="entry name" value="QVR"/>
    <property type="match status" value="2"/>
</dbReference>
<evidence type="ECO:0000256" key="8">
    <source>
        <dbReference type="ARBA" id="ARBA00023180"/>
    </source>
</evidence>
<evidence type="ECO:0000256" key="5">
    <source>
        <dbReference type="ARBA" id="ARBA00022989"/>
    </source>
</evidence>
<feature type="region of interest" description="Disordered" evidence="11">
    <location>
        <begin position="394"/>
        <end position="442"/>
    </location>
</feature>
<dbReference type="InterPro" id="IPR001487">
    <property type="entry name" value="Bromodomain"/>
</dbReference>
<dbReference type="Proteomes" id="UP000053268">
    <property type="component" value="Unassembled WGS sequence"/>
</dbReference>
<feature type="region of interest" description="Disordered" evidence="11">
    <location>
        <begin position="1214"/>
        <end position="1247"/>
    </location>
</feature>
<dbReference type="GO" id="GO:0030431">
    <property type="term" value="P:sleep"/>
    <property type="evidence" value="ECO:0007669"/>
    <property type="project" value="InterPro"/>
</dbReference>
<dbReference type="Pfam" id="PF00439">
    <property type="entry name" value="Bromodomain"/>
    <property type="match status" value="1"/>
</dbReference>
<dbReference type="SUPFAM" id="SSF47370">
    <property type="entry name" value="Bromodomain"/>
    <property type="match status" value="1"/>
</dbReference>
<evidence type="ECO:0000256" key="10">
    <source>
        <dbReference type="PROSITE-ProRule" id="PRU00035"/>
    </source>
</evidence>
<dbReference type="InterPro" id="IPR045860">
    <property type="entry name" value="Snake_toxin-like_sf"/>
</dbReference>
<feature type="compositionally biased region" description="Polar residues" evidence="11">
    <location>
        <begin position="754"/>
        <end position="769"/>
    </location>
</feature>
<feature type="region of interest" description="Disordered" evidence="11">
    <location>
        <begin position="754"/>
        <end position="773"/>
    </location>
</feature>
<evidence type="ECO:0000259" key="12">
    <source>
        <dbReference type="PROSITE" id="PS50014"/>
    </source>
</evidence>
<dbReference type="CDD" id="cd04369">
    <property type="entry name" value="Bromodomain"/>
    <property type="match status" value="1"/>
</dbReference>
<reference evidence="13 14" key="1">
    <citation type="journal article" date="2015" name="Nat. Commun.">
        <title>Outbred genome sequencing and CRISPR/Cas9 gene editing in butterflies.</title>
        <authorList>
            <person name="Li X."/>
            <person name="Fan D."/>
            <person name="Zhang W."/>
            <person name="Liu G."/>
            <person name="Zhang L."/>
            <person name="Zhao L."/>
            <person name="Fang X."/>
            <person name="Chen L."/>
            <person name="Dong Y."/>
            <person name="Chen Y."/>
            <person name="Ding Y."/>
            <person name="Zhao R."/>
            <person name="Feng M."/>
            <person name="Zhu Y."/>
            <person name="Feng Y."/>
            <person name="Jiang X."/>
            <person name="Zhu D."/>
            <person name="Xiang H."/>
            <person name="Feng X."/>
            <person name="Li S."/>
            <person name="Wang J."/>
            <person name="Zhang G."/>
            <person name="Kronforst M.R."/>
            <person name="Wang W."/>
        </authorList>
    </citation>
    <scope>NUCLEOTIDE SEQUENCE [LARGE SCALE GENOMIC DNA]</scope>
    <source>
        <strain evidence="13">Ya'a_city_454_Px</strain>
        <tissue evidence="13">Whole body</tissue>
    </source>
</reference>
<dbReference type="EMBL" id="KQ459562">
    <property type="protein sequence ID" value="KPI99770.1"/>
    <property type="molecule type" value="Genomic_DNA"/>
</dbReference>
<keyword evidence="3" id="KW-0812">Transmembrane</keyword>
<feature type="region of interest" description="Disordered" evidence="11">
    <location>
        <begin position="1401"/>
        <end position="1448"/>
    </location>
</feature>
<keyword evidence="9" id="KW-0449">Lipoprotein</keyword>
<gene>
    <name evidence="13" type="ORF">RR46_04744</name>
</gene>
<feature type="domain" description="Bromo" evidence="12">
    <location>
        <begin position="1312"/>
        <end position="1374"/>
    </location>
</feature>
<name>A0A194Q8N6_PAPXU</name>
<feature type="region of interest" description="Disordered" evidence="11">
    <location>
        <begin position="349"/>
        <end position="382"/>
    </location>
</feature>
<evidence type="ECO:0000313" key="14">
    <source>
        <dbReference type="Proteomes" id="UP000053268"/>
    </source>
</evidence>
<keyword evidence="8" id="KW-0325">Glycoprotein</keyword>
<evidence type="ECO:0000256" key="2">
    <source>
        <dbReference type="ARBA" id="ARBA00022622"/>
    </source>
</evidence>
<keyword evidence="14" id="KW-1185">Reference proteome</keyword>
<feature type="compositionally biased region" description="Basic and acidic residues" evidence="11">
    <location>
        <begin position="1401"/>
        <end position="1414"/>
    </location>
</feature>
<organism evidence="13 14">
    <name type="scientific">Papilio xuthus</name>
    <name type="common">Asian swallowtail butterfly</name>
    <dbReference type="NCBI Taxonomy" id="66420"/>
    <lineage>
        <taxon>Eukaryota</taxon>
        <taxon>Metazoa</taxon>
        <taxon>Ecdysozoa</taxon>
        <taxon>Arthropoda</taxon>
        <taxon>Hexapoda</taxon>
        <taxon>Insecta</taxon>
        <taxon>Pterygota</taxon>
        <taxon>Neoptera</taxon>
        <taxon>Endopterygota</taxon>
        <taxon>Lepidoptera</taxon>
        <taxon>Glossata</taxon>
        <taxon>Ditrysia</taxon>
        <taxon>Papilionoidea</taxon>
        <taxon>Papilionidae</taxon>
        <taxon>Papilioninae</taxon>
        <taxon>Papilio</taxon>
    </lineage>
</organism>
<keyword evidence="4" id="KW-0732">Signal</keyword>
<dbReference type="InterPro" id="IPR036427">
    <property type="entry name" value="Bromodomain-like_sf"/>
</dbReference>
<dbReference type="PROSITE" id="PS50014">
    <property type="entry name" value="BROMODOMAIN_2"/>
    <property type="match status" value="1"/>
</dbReference>
<keyword evidence="2" id="KW-0336">GPI-anchor</keyword>
<dbReference type="PANTHER" id="PTHR33562">
    <property type="entry name" value="ATILLA, ISOFORM B-RELATED-RELATED"/>
    <property type="match status" value="1"/>
</dbReference>
<feature type="region of interest" description="Disordered" evidence="11">
    <location>
        <begin position="457"/>
        <end position="503"/>
    </location>
</feature>
<evidence type="ECO:0000256" key="1">
    <source>
        <dbReference type="ARBA" id="ARBA00004589"/>
    </source>
</evidence>
<evidence type="ECO:0000256" key="7">
    <source>
        <dbReference type="ARBA" id="ARBA00023136"/>
    </source>
</evidence>
<feature type="compositionally biased region" description="Basic and acidic residues" evidence="11">
    <location>
        <begin position="1228"/>
        <end position="1240"/>
    </location>
</feature>
<keyword evidence="6 10" id="KW-0103">Bromodomain</keyword>
<comment type="subcellular location">
    <subcellularLocation>
        <location evidence="1">Membrane</location>
        <topology evidence="1">Lipid-anchor</topology>
        <topology evidence="1">GPI-anchor</topology>
    </subcellularLocation>
</comment>
<dbReference type="InterPro" id="IPR050975">
    <property type="entry name" value="Sleep_regulator"/>
</dbReference>
<keyword evidence="5" id="KW-1133">Transmembrane helix</keyword>
<dbReference type="SUPFAM" id="SSF57302">
    <property type="entry name" value="Snake toxin-like"/>
    <property type="match status" value="1"/>
</dbReference>
<dbReference type="CDD" id="cd00117">
    <property type="entry name" value="TFP"/>
    <property type="match status" value="1"/>
</dbReference>
<dbReference type="InterPro" id="IPR031424">
    <property type="entry name" value="QVR-like"/>
</dbReference>
<evidence type="ECO:0000256" key="11">
    <source>
        <dbReference type="SAM" id="MobiDB-lite"/>
    </source>
</evidence>
<dbReference type="PANTHER" id="PTHR33562:SF14">
    <property type="entry name" value="PROTEIN QUIVER"/>
    <property type="match status" value="1"/>
</dbReference>
<evidence type="ECO:0000256" key="6">
    <source>
        <dbReference type="ARBA" id="ARBA00023117"/>
    </source>
</evidence>
<accession>A0A194Q8N6</accession>
<feature type="region of interest" description="Disordered" evidence="11">
    <location>
        <begin position="561"/>
        <end position="584"/>
    </location>
</feature>
<evidence type="ECO:0000256" key="9">
    <source>
        <dbReference type="ARBA" id="ARBA00023288"/>
    </source>
</evidence>
<protein>
    <recommendedName>
        <fullName evidence="12">Bromo domain-containing protein</fullName>
    </recommendedName>
</protein>
<evidence type="ECO:0000313" key="13">
    <source>
        <dbReference type="EMBL" id="KPI99770.1"/>
    </source>
</evidence>
<evidence type="ECO:0000256" key="4">
    <source>
        <dbReference type="ARBA" id="ARBA00022729"/>
    </source>
</evidence>
<feature type="compositionally biased region" description="Basic and acidic residues" evidence="11">
    <location>
        <begin position="359"/>
        <end position="368"/>
    </location>
</feature>
<dbReference type="GO" id="GO:0098552">
    <property type="term" value="C:side of membrane"/>
    <property type="evidence" value="ECO:0007669"/>
    <property type="project" value="UniProtKB-KW"/>
</dbReference>
<dbReference type="GO" id="GO:0032222">
    <property type="term" value="P:regulation of synaptic transmission, cholinergic"/>
    <property type="evidence" value="ECO:0007669"/>
    <property type="project" value="InterPro"/>
</dbReference>
<feature type="compositionally biased region" description="Polar residues" evidence="11">
    <location>
        <begin position="1214"/>
        <end position="1227"/>
    </location>
</feature>
<proteinExistence type="predicted"/>
<feature type="compositionally biased region" description="Polar residues" evidence="11">
    <location>
        <begin position="561"/>
        <end position="577"/>
    </location>
</feature>